<evidence type="ECO:0000256" key="2">
    <source>
        <dbReference type="HAMAP-Rule" id="MF_02087"/>
    </source>
</evidence>
<dbReference type="Pfam" id="PF01168">
    <property type="entry name" value="Ala_racemase_N"/>
    <property type="match status" value="1"/>
</dbReference>
<name>A0ABV5JLV5_9ACTN</name>
<dbReference type="PANTHER" id="PTHR10146">
    <property type="entry name" value="PROLINE SYNTHETASE CO-TRANSCRIBED BACTERIAL HOMOLOG PROTEIN"/>
    <property type="match status" value="1"/>
</dbReference>
<protein>
    <recommendedName>
        <fullName evidence="2">Pyridoxal phosphate homeostasis protein</fullName>
        <shortName evidence="2">PLP homeostasis protein</shortName>
    </recommendedName>
</protein>
<dbReference type="PANTHER" id="PTHR10146:SF14">
    <property type="entry name" value="PYRIDOXAL PHOSPHATE HOMEOSTASIS PROTEIN"/>
    <property type="match status" value="1"/>
</dbReference>
<dbReference type="Gene3D" id="3.20.20.10">
    <property type="entry name" value="Alanine racemase"/>
    <property type="match status" value="1"/>
</dbReference>
<dbReference type="InterPro" id="IPR029066">
    <property type="entry name" value="PLP-binding_barrel"/>
</dbReference>
<feature type="modified residue" description="N6-(pyridoxal phosphate)lysine" evidence="2">
    <location>
        <position position="41"/>
    </location>
</feature>
<evidence type="ECO:0000256" key="1">
    <source>
        <dbReference type="ARBA" id="ARBA00022898"/>
    </source>
</evidence>
<dbReference type="InterPro" id="IPR011078">
    <property type="entry name" value="PyrdxlP_homeostasis"/>
</dbReference>
<dbReference type="CDD" id="cd00635">
    <property type="entry name" value="PLPDE_III_YBL036c_like"/>
    <property type="match status" value="1"/>
</dbReference>
<dbReference type="RefSeq" id="WP_182631923.1">
    <property type="nucleotide sequence ID" value="NZ_JAALDM010000099.1"/>
</dbReference>
<comment type="function">
    <text evidence="2">Pyridoxal 5'-phosphate (PLP)-binding protein, which is involved in PLP homeostasis.</text>
</comment>
<proteinExistence type="inferred from homology"/>
<dbReference type="NCBIfam" id="TIGR00044">
    <property type="entry name" value="YggS family pyridoxal phosphate-dependent enzyme"/>
    <property type="match status" value="1"/>
</dbReference>
<dbReference type="SUPFAM" id="SSF51419">
    <property type="entry name" value="PLP-binding barrel"/>
    <property type="match status" value="1"/>
</dbReference>
<dbReference type="PIRSF" id="PIRSF004848">
    <property type="entry name" value="YBL036c_PLPDEIII"/>
    <property type="match status" value="1"/>
</dbReference>
<dbReference type="InterPro" id="IPR001608">
    <property type="entry name" value="Ala_racemase_N"/>
</dbReference>
<evidence type="ECO:0000313" key="6">
    <source>
        <dbReference type="Proteomes" id="UP001589700"/>
    </source>
</evidence>
<reference evidence="5 6" key="1">
    <citation type="submission" date="2024-09" db="EMBL/GenBank/DDBJ databases">
        <authorList>
            <person name="Sun Q."/>
            <person name="Mori K."/>
        </authorList>
    </citation>
    <scope>NUCLEOTIDE SEQUENCE [LARGE SCALE GENOMIC DNA]</scope>
    <source>
        <strain evidence="5 6">CCM 7659</strain>
    </source>
</reference>
<dbReference type="Proteomes" id="UP001589700">
    <property type="component" value="Unassembled WGS sequence"/>
</dbReference>
<gene>
    <name evidence="5" type="ORF">ACFFVD_02645</name>
</gene>
<comment type="similarity">
    <text evidence="2 3">Belongs to the pyridoxal phosphate-binding protein YggS/PROSC family.</text>
</comment>
<evidence type="ECO:0000313" key="5">
    <source>
        <dbReference type="EMBL" id="MFB9258691.1"/>
    </source>
</evidence>
<keyword evidence="6" id="KW-1185">Reference proteome</keyword>
<sequence>MTDLRMDELAAGLSTTRERLDAACAAAGRTTDEVDLVVVTKFHPVDDVIRLARLGVRDVGENRVQEAAAKVADLEAAEPDLAAAIRWNMVGNIQSNKATAVAGWADKVHSVHSVKVANGLDRGRARRAEERGDTDAAPLPVLLQLSLDADTSRGGVARKDLPALADHVAGLENLTLAGLMVVPPLEGEAAEHFADAAQVADEFRRAHPGAVEFSAGMSGDIEAAIAAGSTCVRVGTAIMGPRPVV</sequence>
<evidence type="ECO:0000256" key="3">
    <source>
        <dbReference type="RuleBase" id="RU004514"/>
    </source>
</evidence>
<organism evidence="5 6">
    <name type="scientific">Dietzia aerolata</name>
    <dbReference type="NCBI Taxonomy" id="595984"/>
    <lineage>
        <taxon>Bacteria</taxon>
        <taxon>Bacillati</taxon>
        <taxon>Actinomycetota</taxon>
        <taxon>Actinomycetes</taxon>
        <taxon>Mycobacteriales</taxon>
        <taxon>Dietziaceae</taxon>
        <taxon>Dietzia</taxon>
    </lineage>
</organism>
<comment type="caution">
    <text evidence="5">The sequence shown here is derived from an EMBL/GenBank/DDBJ whole genome shotgun (WGS) entry which is preliminary data.</text>
</comment>
<dbReference type="HAMAP" id="MF_02087">
    <property type="entry name" value="PLP_homeostasis"/>
    <property type="match status" value="1"/>
</dbReference>
<feature type="domain" description="Alanine racemase N-terminal" evidence="4">
    <location>
        <begin position="30"/>
        <end position="243"/>
    </location>
</feature>
<accession>A0ABV5JLV5</accession>
<dbReference type="EMBL" id="JBHMDY010000001">
    <property type="protein sequence ID" value="MFB9258691.1"/>
    <property type="molecule type" value="Genomic_DNA"/>
</dbReference>
<keyword evidence="1 2" id="KW-0663">Pyridoxal phosphate</keyword>
<evidence type="ECO:0000259" key="4">
    <source>
        <dbReference type="Pfam" id="PF01168"/>
    </source>
</evidence>